<dbReference type="GO" id="GO:0016597">
    <property type="term" value="F:amino acid binding"/>
    <property type="evidence" value="ECO:0007669"/>
    <property type="project" value="InterPro"/>
</dbReference>
<dbReference type="Pfam" id="PF02729">
    <property type="entry name" value="OTCace_N"/>
    <property type="match status" value="1"/>
</dbReference>
<evidence type="ECO:0000313" key="10">
    <source>
        <dbReference type="Proteomes" id="UP000460157"/>
    </source>
</evidence>
<dbReference type="PROSITE" id="PS00097">
    <property type="entry name" value="CARBAMOYLTRANSFERASE"/>
    <property type="match status" value="1"/>
</dbReference>
<feature type="binding site" evidence="6">
    <location>
        <position position="231"/>
    </location>
    <ligand>
        <name>L-ornithine</name>
        <dbReference type="ChEBI" id="CHEBI:46911"/>
    </ligand>
</feature>
<comment type="subcellular location">
    <subcellularLocation>
        <location evidence="6">Cytoplasm</location>
    </subcellularLocation>
</comment>
<keyword evidence="4 6" id="KW-0808">Transferase</keyword>
<comment type="caution">
    <text evidence="9">The sequence shown here is derived from an EMBL/GenBank/DDBJ whole genome shotgun (WGS) entry which is preliminary data.</text>
</comment>
<feature type="binding site" evidence="6">
    <location>
        <begin position="56"/>
        <end position="59"/>
    </location>
    <ligand>
        <name>carbamoyl phosphate</name>
        <dbReference type="ChEBI" id="CHEBI:58228"/>
    </ligand>
</feature>
<dbReference type="EMBL" id="WRPM01000009">
    <property type="protein sequence ID" value="MVT25040.1"/>
    <property type="molecule type" value="Genomic_DNA"/>
</dbReference>
<feature type="binding site" evidence="6">
    <location>
        <begin position="235"/>
        <end position="236"/>
    </location>
    <ligand>
        <name>L-ornithine</name>
        <dbReference type="ChEBI" id="CHEBI:46911"/>
    </ligand>
</feature>
<dbReference type="RefSeq" id="WP_188503865.1">
    <property type="nucleotide sequence ID" value="NZ_BMFX01000054.1"/>
</dbReference>
<dbReference type="InterPro" id="IPR006131">
    <property type="entry name" value="Asp_carbamoyltransf_Asp/Orn-bd"/>
</dbReference>
<keyword evidence="10" id="KW-1185">Reference proteome</keyword>
<dbReference type="NCBIfam" id="TIGR00658">
    <property type="entry name" value="orni_carb_tr"/>
    <property type="match status" value="1"/>
</dbReference>
<comment type="caution">
    <text evidence="6">Lacks conserved residue(s) required for the propagation of feature annotation.</text>
</comment>
<dbReference type="PANTHER" id="PTHR45753:SF2">
    <property type="entry name" value="ORNITHINE CARBAMOYLTRANSFERASE"/>
    <property type="match status" value="1"/>
</dbReference>
<dbReference type="Proteomes" id="UP000460157">
    <property type="component" value="Unassembled WGS sequence"/>
</dbReference>
<evidence type="ECO:0000256" key="5">
    <source>
        <dbReference type="ARBA" id="ARBA00048772"/>
    </source>
</evidence>
<evidence type="ECO:0000256" key="1">
    <source>
        <dbReference type="ARBA" id="ARBA00003822"/>
    </source>
</evidence>
<evidence type="ECO:0000256" key="4">
    <source>
        <dbReference type="ARBA" id="ARBA00022679"/>
    </source>
</evidence>
<dbReference type="GO" id="GO:0005737">
    <property type="term" value="C:cytoplasm"/>
    <property type="evidence" value="ECO:0007669"/>
    <property type="project" value="UniProtKB-SubCell"/>
</dbReference>
<dbReference type="Gene3D" id="3.40.50.1370">
    <property type="entry name" value="Aspartate/ornithine carbamoyltransferase"/>
    <property type="match status" value="2"/>
</dbReference>
<organism evidence="9 10">
    <name type="scientific">Nesterenkonia alkaliphila</name>
    <dbReference type="NCBI Taxonomy" id="1463631"/>
    <lineage>
        <taxon>Bacteria</taxon>
        <taxon>Bacillati</taxon>
        <taxon>Actinomycetota</taxon>
        <taxon>Actinomycetes</taxon>
        <taxon>Micrococcales</taxon>
        <taxon>Micrococcaceae</taxon>
        <taxon>Nesterenkonia</taxon>
    </lineage>
</organism>
<comment type="similarity">
    <text evidence="2 6">Belongs to the aspartate/ornithine carbamoyltransferase superfamily. OTCase family.</text>
</comment>
<feature type="binding site" evidence="6">
    <location>
        <begin position="134"/>
        <end position="137"/>
    </location>
    <ligand>
        <name>carbamoyl phosphate</name>
        <dbReference type="ChEBI" id="CHEBI:58228"/>
    </ligand>
</feature>
<evidence type="ECO:0000256" key="6">
    <source>
        <dbReference type="HAMAP-Rule" id="MF_01109"/>
    </source>
</evidence>
<feature type="domain" description="Aspartate/ornithine carbamoyltransferase Asp/Orn-binding" evidence="7">
    <location>
        <begin position="155"/>
        <end position="328"/>
    </location>
</feature>
<comment type="catalytic activity">
    <reaction evidence="5 6">
        <text>carbamoyl phosphate + L-ornithine = L-citrulline + phosphate + H(+)</text>
        <dbReference type="Rhea" id="RHEA:19513"/>
        <dbReference type="ChEBI" id="CHEBI:15378"/>
        <dbReference type="ChEBI" id="CHEBI:43474"/>
        <dbReference type="ChEBI" id="CHEBI:46911"/>
        <dbReference type="ChEBI" id="CHEBI:57743"/>
        <dbReference type="ChEBI" id="CHEBI:58228"/>
        <dbReference type="EC" id="2.1.3.3"/>
    </reaction>
</comment>
<dbReference type="PANTHER" id="PTHR45753">
    <property type="entry name" value="ORNITHINE CARBAMOYLTRANSFERASE, MITOCHONDRIAL"/>
    <property type="match status" value="1"/>
</dbReference>
<reference evidence="9 10" key="1">
    <citation type="submission" date="2019-12" db="EMBL/GenBank/DDBJ databases">
        <title>Nesterenkonia muleiensis sp. nov., a novel actinobacterium isolated from sap of Populus euphratica.</title>
        <authorList>
            <person name="Wang R."/>
        </authorList>
    </citation>
    <scope>NUCLEOTIDE SEQUENCE [LARGE SCALE GENOMIC DNA]</scope>
    <source>
        <strain evidence="9 10">F10</strain>
    </source>
</reference>
<dbReference type="GO" id="GO:0004585">
    <property type="term" value="F:ornithine carbamoyltransferase activity"/>
    <property type="evidence" value="ECO:0007669"/>
    <property type="project" value="UniProtKB-UniRule"/>
</dbReference>
<feature type="binding site" evidence="6">
    <location>
        <begin position="273"/>
        <end position="274"/>
    </location>
    <ligand>
        <name>carbamoyl phosphate</name>
        <dbReference type="ChEBI" id="CHEBI:58228"/>
    </ligand>
</feature>
<dbReference type="GO" id="GO:0019240">
    <property type="term" value="P:citrulline biosynthetic process"/>
    <property type="evidence" value="ECO:0007669"/>
    <property type="project" value="TreeGrafter"/>
</dbReference>
<evidence type="ECO:0000259" key="8">
    <source>
        <dbReference type="Pfam" id="PF02729"/>
    </source>
</evidence>
<keyword evidence="6" id="KW-0963">Cytoplasm</keyword>
<sequence length="332" mass="36698">MPTSPSFSLLKETDRTPQQWEHLITLSGELKAAKQNGEEVPRLRGKNIVLLFEKASTRTRCAFEVAAADQGAALTYLDPTGSHLGYKETAKDTARVLGRMYDGIGFRGAGQETVEALAQYSGVPVWNGLTDQWHPTQALCDSMTMLEHTDRPPHQLRFAYLGDASGNMGNSLLMAGALLGADVRIVAPEKLWNTPEVIASARRVAENTGARITHTADIEKGVADADFIHTDVWVSMGEPPETWAERVEQLRPYRVDAEVMKATGNPDVKFMHCLPALHNRETELGRELFERTGLEGLEVTEEVFESSQSIVFHQAENRLHTIKAVMVTAFEA</sequence>
<comment type="function">
    <text evidence="1">Reversibly catalyzes the transfer of the carbamoyl group from carbamoyl phosphate (CP) to the N(epsilon) atom of ornithine (ORN) to produce L-citrulline.</text>
</comment>
<name>A0A7K1UEZ1_9MICC</name>
<dbReference type="PRINTS" id="PR00100">
    <property type="entry name" value="AOTCASE"/>
</dbReference>
<gene>
    <name evidence="9" type="primary">argF</name>
    <name evidence="9" type="ORF">GNZ21_01440</name>
</gene>
<evidence type="ECO:0000259" key="7">
    <source>
        <dbReference type="Pfam" id="PF00185"/>
    </source>
</evidence>
<dbReference type="HAMAP" id="MF_01109">
    <property type="entry name" value="OTCase"/>
    <property type="match status" value="1"/>
</dbReference>
<dbReference type="InterPro" id="IPR006132">
    <property type="entry name" value="Asp/Orn_carbamoyltranf_P-bd"/>
</dbReference>
<accession>A0A7K1UEZ1</accession>
<dbReference type="SUPFAM" id="SSF53671">
    <property type="entry name" value="Aspartate/ornithine carbamoyltransferase"/>
    <property type="match status" value="1"/>
</dbReference>
<feature type="binding site" evidence="6">
    <location>
        <position position="318"/>
    </location>
    <ligand>
        <name>carbamoyl phosphate</name>
        <dbReference type="ChEBI" id="CHEBI:58228"/>
    </ligand>
</feature>
<feature type="binding site" evidence="6">
    <location>
        <position position="167"/>
    </location>
    <ligand>
        <name>L-ornithine</name>
        <dbReference type="ChEBI" id="CHEBI:46911"/>
    </ligand>
</feature>
<dbReference type="GO" id="GO:0042450">
    <property type="term" value="P:L-arginine biosynthetic process via ornithine"/>
    <property type="evidence" value="ECO:0007669"/>
    <property type="project" value="UniProtKB-UniRule"/>
</dbReference>
<feature type="domain" description="Aspartate/ornithine carbamoyltransferase carbamoyl-P binding" evidence="8">
    <location>
        <begin position="9"/>
        <end position="147"/>
    </location>
</feature>
<evidence type="ECO:0000256" key="3">
    <source>
        <dbReference type="ARBA" id="ARBA00013007"/>
    </source>
</evidence>
<dbReference type="InterPro" id="IPR036901">
    <property type="entry name" value="Asp/Orn_carbamoylTrfase_sf"/>
</dbReference>
<dbReference type="Pfam" id="PF00185">
    <property type="entry name" value="OTCace"/>
    <property type="match status" value="1"/>
</dbReference>
<dbReference type="InterPro" id="IPR002292">
    <property type="entry name" value="Orn/put_carbamltrans"/>
</dbReference>
<protein>
    <recommendedName>
        <fullName evidence="3 6">Ornithine carbamoyltransferase</fullName>
        <shortName evidence="6">OTCase</shortName>
        <ecNumber evidence="3 6">2.1.3.3</ecNumber>
    </recommendedName>
</protein>
<evidence type="ECO:0000256" key="2">
    <source>
        <dbReference type="ARBA" id="ARBA00007805"/>
    </source>
</evidence>
<dbReference type="InterPro" id="IPR006130">
    <property type="entry name" value="Asp/Orn_carbamoylTrfase"/>
</dbReference>
<dbReference type="PRINTS" id="PR00102">
    <property type="entry name" value="OTCASE"/>
</dbReference>
<feature type="binding site" evidence="6">
    <location>
        <position position="107"/>
    </location>
    <ligand>
        <name>carbamoyl phosphate</name>
        <dbReference type="ChEBI" id="CHEBI:58228"/>
    </ligand>
</feature>
<dbReference type="AlphaFoldDB" id="A0A7K1UEZ1"/>
<evidence type="ECO:0000313" key="9">
    <source>
        <dbReference type="EMBL" id="MVT25040.1"/>
    </source>
</evidence>
<dbReference type="EC" id="2.1.3.3" evidence="3 6"/>
<proteinExistence type="inferred from homology"/>
<dbReference type="InterPro" id="IPR024904">
    <property type="entry name" value="OTCase_ArgI"/>
</dbReference>